<keyword evidence="1" id="KW-0732">Signal</keyword>
<keyword evidence="2" id="KW-0812">Transmembrane</keyword>
<protein>
    <submittedName>
        <fullName evidence="4">Phosphate ABC transporter substrate-binding protein</fullName>
    </submittedName>
</protein>
<gene>
    <name evidence="4" type="ORF">Ahu01nite_072360</name>
</gene>
<dbReference type="Pfam" id="PF12849">
    <property type="entry name" value="PBP_like_2"/>
    <property type="match status" value="1"/>
</dbReference>
<dbReference type="InterPro" id="IPR050811">
    <property type="entry name" value="Phosphate_ABC_transporter"/>
</dbReference>
<dbReference type="PANTHER" id="PTHR30570">
    <property type="entry name" value="PERIPLASMIC PHOSPHATE BINDING COMPONENT OF PHOSPHATE ABC TRANSPORTER"/>
    <property type="match status" value="1"/>
</dbReference>
<reference evidence="4 5" key="1">
    <citation type="submission" date="2021-01" db="EMBL/GenBank/DDBJ databases">
        <title>Whole genome shotgun sequence of Actinoplanes humidus NBRC 14915.</title>
        <authorList>
            <person name="Komaki H."/>
            <person name="Tamura T."/>
        </authorList>
    </citation>
    <scope>NUCLEOTIDE SEQUENCE [LARGE SCALE GENOMIC DNA]</scope>
    <source>
        <strain evidence="4 5">NBRC 14915</strain>
    </source>
</reference>
<accession>A0ABQ3ZZS3</accession>
<dbReference type="PANTHER" id="PTHR30570:SF1">
    <property type="entry name" value="PHOSPHATE-BINDING PROTEIN PSTS"/>
    <property type="match status" value="1"/>
</dbReference>
<organism evidence="4 5">
    <name type="scientific">Winogradskya humida</name>
    <dbReference type="NCBI Taxonomy" id="113566"/>
    <lineage>
        <taxon>Bacteria</taxon>
        <taxon>Bacillati</taxon>
        <taxon>Actinomycetota</taxon>
        <taxon>Actinomycetes</taxon>
        <taxon>Micromonosporales</taxon>
        <taxon>Micromonosporaceae</taxon>
        <taxon>Winogradskya</taxon>
    </lineage>
</organism>
<dbReference type="Gene3D" id="3.40.190.10">
    <property type="entry name" value="Periplasmic binding protein-like II"/>
    <property type="match status" value="2"/>
</dbReference>
<dbReference type="SUPFAM" id="SSF53850">
    <property type="entry name" value="Periplasmic binding protein-like II"/>
    <property type="match status" value="1"/>
</dbReference>
<dbReference type="EMBL" id="BOMN01000102">
    <property type="protein sequence ID" value="GIE24134.1"/>
    <property type="molecule type" value="Genomic_DNA"/>
</dbReference>
<feature type="transmembrane region" description="Helical" evidence="2">
    <location>
        <begin position="20"/>
        <end position="42"/>
    </location>
</feature>
<keyword evidence="2" id="KW-0472">Membrane</keyword>
<feature type="domain" description="PBP" evidence="3">
    <location>
        <begin position="187"/>
        <end position="445"/>
    </location>
</feature>
<evidence type="ECO:0000313" key="4">
    <source>
        <dbReference type="EMBL" id="GIE24134.1"/>
    </source>
</evidence>
<dbReference type="InterPro" id="IPR024370">
    <property type="entry name" value="PBP_domain"/>
</dbReference>
<comment type="caution">
    <text evidence="4">The sequence shown here is derived from an EMBL/GenBank/DDBJ whole genome shotgun (WGS) entry which is preliminary data.</text>
</comment>
<evidence type="ECO:0000259" key="3">
    <source>
        <dbReference type="Pfam" id="PF12849"/>
    </source>
</evidence>
<evidence type="ECO:0000313" key="5">
    <source>
        <dbReference type="Proteomes" id="UP000603200"/>
    </source>
</evidence>
<keyword evidence="2" id="KW-1133">Transmembrane helix</keyword>
<dbReference type="Proteomes" id="UP000603200">
    <property type="component" value="Unassembled WGS sequence"/>
</dbReference>
<sequence length="470" mass="49882">MAVVAAVFGDLFTELGRSLLSSSGLVFLVLGVVVPVVANVYIRNREKSRQRKKLLYNVLLNSRLGLDPPDAGDVVRLNDRNDKLIDNPSLAVVRITNDSDSDITEADYRAETRIQFPDGAVRTVDVTDAHPAELGELISEGIRIDRDAVILPSRHLNAGERFKLLILLSGGGGRAEDVKVTGLIRGGELVVAGSSAFATAAAQADGSYSTYCRSATVRVAPSNSQQGLLDLRDGIAAKSKEHRVAMADGLADPSVTAGMAERAIAIVAYTIVVNRKVFPGATGPVRLTTTQVRAIFGGRQRTWRDIDPRFAALPVKIVARGQSGSRNAFERYVLGDGTKPSSQGPRTSTNCVDQDYAGSDQTFLCEESSTGAVLDRASRLDGAIGYADAPDAARAGGTLLTVALDGRGSGLVDIGGGYPFWTVEHAYFRAGGDPLAVDFVDYLTGRTQEPALQNAGYPPCSANQQLCGSR</sequence>
<evidence type="ECO:0000256" key="1">
    <source>
        <dbReference type="ARBA" id="ARBA00022729"/>
    </source>
</evidence>
<proteinExistence type="predicted"/>
<evidence type="ECO:0000256" key="2">
    <source>
        <dbReference type="SAM" id="Phobius"/>
    </source>
</evidence>
<keyword evidence="5" id="KW-1185">Reference proteome</keyword>
<name>A0ABQ3ZZS3_9ACTN</name>